<dbReference type="Proteomes" id="UP001153555">
    <property type="component" value="Unassembled WGS sequence"/>
</dbReference>
<dbReference type="EMBL" id="CACSLK010010964">
    <property type="protein sequence ID" value="CAA0812655.1"/>
    <property type="molecule type" value="Genomic_DNA"/>
</dbReference>
<reference evidence="1" key="1">
    <citation type="submission" date="2019-12" db="EMBL/GenBank/DDBJ databases">
        <authorList>
            <person name="Scholes J."/>
        </authorList>
    </citation>
    <scope>NUCLEOTIDE SEQUENCE</scope>
</reference>
<name>A0A9N7MP24_STRHE</name>
<protein>
    <submittedName>
        <fullName evidence="1">Poly</fullName>
    </submittedName>
</protein>
<evidence type="ECO:0000313" key="1">
    <source>
        <dbReference type="EMBL" id="CAA0812655.1"/>
    </source>
</evidence>
<evidence type="ECO:0000313" key="2">
    <source>
        <dbReference type="Proteomes" id="UP001153555"/>
    </source>
</evidence>
<gene>
    <name evidence="1" type="ORF">SHERM_13227</name>
</gene>
<sequence>MNLKQLREEASSSGVTAAGSKELLERLCAGVANDFKNNGEDDIKDSNAHFHALQKVKTIDDMRRMSIKQLQEESGARGLTVVGTKELLERLCGDNCNVSNDNDTVSNSSVDVLCAVLEFSRHSSLRRRCDDLSPPAATNGASQSLTVSVVSREFRAPCSTSAWPVYPTSQHQRILHLRRRRRRRSCLLPELRSLTTSPPLSMFSKWPESLQ</sequence>
<comment type="caution">
    <text evidence="1">The sequence shown here is derived from an EMBL/GenBank/DDBJ whole genome shotgun (WGS) entry which is preliminary data.</text>
</comment>
<dbReference type="AlphaFoldDB" id="A0A9N7MP24"/>
<accession>A0A9N7MP24</accession>
<organism evidence="1 2">
    <name type="scientific">Striga hermonthica</name>
    <name type="common">Purple witchweed</name>
    <name type="synonym">Buchnera hermonthica</name>
    <dbReference type="NCBI Taxonomy" id="68872"/>
    <lineage>
        <taxon>Eukaryota</taxon>
        <taxon>Viridiplantae</taxon>
        <taxon>Streptophyta</taxon>
        <taxon>Embryophyta</taxon>
        <taxon>Tracheophyta</taxon>
        <taxon>Spermatophyta</taxon>
        <taxon>Magnoliopsida</taxon>
        <taxon>eudicotyledons</taxon>
        <taxon>Gunneridae</taxon>
        <taxon>Pentapetalae</taxon>
        <taxon>asterids</taxon>
        <taxon>lamiids</taxon>
        <taxon>Lamiales</taxon>
        <taxon>Orobanchaceae</taxon>
        <taxon>Buchnereae</taxon>
        <taxon>Striga</taxon>
    </lineage>
</organism>
<keyword evidence="2" id="KW-1185">Reference proteome</keyword>
<proteinExistence type="predicted"/>